<feature type="compositionally biased region" description="Basic and acidic residues" evidence="1">
    <location>
        <begin position="291"/>
        <end position="302"/>
    </location>
</feature>
<proteinExistence type="predicted"/>
<dbReference type="EMBL" id="ML979133">
    <property type="protein sequence ID" value="KAF1919869.1"/>
    <property type="molecule type" value="Genomic_DNA"/>
</dbReference>
<evidence type="ECO:0000313" key="3">
    <source>
        <dbReference type="EMBL" id="KAF1919869.1"/>
    </source>
</evidence>
<feature type="region of interest" description="Disordered" evidence="1">
    <location>
        <begin position="283"/>
        <end position="304"/>
    </location>
</feature>
<name>A0A6A5QX66_AMPQU</name>
<feature type="transmembrane region" description="Helical" evidence="2">
    <location>
        <begin position="365"/>
        <end position="386"/>
    </location>
</feature>
<keyword evidence="2" id="KW-0812">Transmembrane</keyword>
<dbReference type="OrthoDB" id="10671322at2759"/>
<organism evidence="3 4">
    <name type="scientific">Ampelomyces quisqualis</name>
    <name type="common">Powdery mildew agent</name>
    <dbReference type="NCBI Taxonomy" id="50730"/>
    <lineage>
        <taxon>Eukaryota</taxon>
        <taxon>Fungi</taxon>
        <taxon>Dikarya</taxon>
        <taxon>Ascomycota</taxon>
        <taxon>Pezizomycotina</taxon>
        <taxon>Dothideomycetes</taxon>
        <taxon>Pleosporomycetidae</taxon>
        <taxon>Pleosporales</taxon>
        <taxon>Pleosporineae</taxon>
        <taxon>Phaeosphaeriaceae</taxon>
        <taxon>Ampelomyces</taxon>
    </lineage>
</organism>
<evidence type="ECO:0000313" key="4">
    <source>
        <dbReference type="Proteomes" id="UP000800096"/>
    </source>
</evidence>
<dbReference type="AlphaFoldDB" id="A0A6A5QX66"/>
<gene>
    <name evidence="3" type="ORF">BDU57DRAFT_570002</name>
</gene>
<keyword evidence="2" id="KW-1133">Transmembrane helix</keyword>
<evidence type="ECO:0000256" key="1">
    <source>
        <dbReference type="SAM" id="MobiDB-lite"/>
    </source>
</evidence>
<feature type="compositionally biased region" description="Polar residues" evidence="1">
    <location>
        <begin position="56"/>
        <end position="72"/>
    </location>
</feature>
<feature type="compositionally biased region" description="Pro residues" evidence="1">
    <location>
        <begin position="37"/>
        <end position="50"/>
    </location>
</feature>
<accession>A0A6A5QX66</accession>
<evidence type="ECO:0000256" key="2">
    <source>
        <dbReference type="SAM" id="Phobius"/>
    </source>
</evidence>
<sequence>MSPLPIPTSPSTTLNWADDDDDDFDFESWKATADISAPPPSSLPPLQLPEPDPEPTYTTGESAPWTISTSAPKHQDKQKIDWSTTDFRCAKPMLAWRAVEKAPGMSAYKEMGDCWGTRNAYAQTWASMKAESGRDCRVPVQFRGSGLSVLEVIVEEEDDIAIIGQEDAEVVDQDGGVEVKQEFENPPVDLALEDKVELEILQGDLAPAGLPLELEISSAETIDLAPCSNVPLPSLSDLHDISLTRPIPLELAQHEGYSNLSASTTVYPSLSSLGLSPAATFANPGRKHGRRDSQQAFKDDGKTYGVSDDVEADIEDTKLDYSGTIVPLNDIEGIQDAASPGSKDAYPAAPISDLATTGWHRVLTISWTTAALVTAGVLAGGAMCFARRR</sequence>
<reference evidence="3" key="1">
    <citation type="journal article" date="2020" name="Stud. Mycol.">
        <title>101 Dothideomycetes genomes: a test case for predicting lifestyles and emergence of pathogens.</title>
        <authorList>
            <person name="Haridas S."/>
            <person name="Albert R."/>
            <person name="Binder M."/>
            <person name="Bloem J."/>
            <person name="Labutti K."/>
            <person name="Salamov A."/>
            <person name="Andreopoulos B."/>
            <person name="Baker S."/>
            <person name="Barry K."/>
            <person name="Bills G."/>
            <person name="Bluhm B."/>
            <person name="Cannon C."/>
            <person name="Castanera R."/>
            <person name="Culley D."/>
            <person name="Daum C."/>
            <person name="Ezra D."/>
            <person name="Gonzalez J."/>
            <person name="Henrissat B."/>
            <person name="Kuo A."/>
            <person name="Liang C."/>
            <person name="Lipzen A."/>
            <person name="Lutzoni F."/>
            <person name="Magnuson J."/>
            <person name="Mondo S."/>
            <person name="Nolan M."/>
            <person name="Ohm R."/>
            <person name="Pangilinan J."/>
            <person name="Park H.-J."/>
            <person name="Ramirez L."/>
            <person name="Alfaro M."/>
            <person name="Sun H."/>
            <person name="Tritt A."/>
            <person name="Yoshinaga Y."/>
            <person name="Zwiers L.-H."/>
            <person name="Turgeon B."/>
            <person name="Goodwin S."/>
            <person name="Spatafora J."/>
            <person name="Crous P."/>
            <person name="Grigoriev I."/>
        </authorList>
    </citation>
    <scope>NUCLEOTIDE SEQUENCE</scope>
    <source>
        <strain evidence="3">HMLAC05119</strain>
    </source>
</reference>
<feature type="compositionally biased region" description="Acidic residues" evidence="1">
    <location>
        <begin position="17"/>
        <end position="26"/>
    </location>
</feature>
<protein>
    <submittedName>
        <fullName evidence="3">Uncharacterized protein</fullName>
    </submittedName>
</protein>
<keyword evidence="4" id="KW-1185">Reference proteome</keyword>
<dbReference type="Proteomes" id="UP000800096">
    <property type="component" value="Unassembled WGS sequence"/>
</dbReference>
<feature type="region of interest" description="Disordered" evidence="1">
    <location>
        <begin position="1"/>
        <end position="79"/>
    </location>
</feature>
<keyword evidence="2" id="KW-0472">Membrane</keyword>